<dbReference type="GO" id="GO:0055085">
    <property type="term" value="P:transmembrane transport"/>
    <property type="evidence" value="ECO:0007669"/>
    <property type="project" value="TreeGrafter"/>
</dbReference>
<protein>
    <recommendedName>
        <fullName evidence="9">Permease</fullName>
    </recommendedName>
</protein>
<sequence>MEKNSPSPAPSDRSPERRGAARNAYLGAIAFAAVFWLLMETMTISMPFFAALLLALGVWPLVEPIRERMPRNLKWTGALAGMLLVVGILAIFLLGLGLAAQQVYGLVQDVGPELRERLGALPGPLPDFLDGSPGGSAFSAGGPLVSTALAALNITASTLGGLILIVFLMLLMLTEAENWHSKILTLSSQGGDQRWLEIGRSVGQKFRAYFTTRFIISLISAGLYMGWLALFGVDYLVLWGVLTVLLNFVPTVGSIISGVLPVFYVLVTRDLGTAAIIGGGLLAIEQVIGNFLDPKLMGKRLAISPLVVLIALMFWSIVWGIPGALLAVPLTVLLTMVMAHFDRTKGVALLLTDCSTMEELEKYRRPD</sequence>
<dbReference type="Pfam" id="PF01594">
    <property type="entry name" value="AI-2E_transport"/>
    <property type="match status" value="1"/>
</dbReference>
<keyword evidence="4 6" id="KW-1133">Transmembrane helix</keyword>
<evidence type="ECO:0000313" key="7">
    <source>
        <dbReference type="EMBL" id="KEO99262.1"/>
    </source>
</evidence>
<feature type="transmembrane region" description="Helical" evidence="6">
    <location>
        <begin position="44"/>
        <end position="62"/>
    </location>
</feature>
<evidence type="ECO:0008006" key="9">
    <source>
        <dbReference type="Google" id="ProtNLM"/>
    </source>
</evidence>
<accession>A0A074NN60</accession>
<dbReference type="PANTHER" id="PTHR21716">
    <property type="entry name" value="TRANSMEMBRANE PROTEIN"/>
    <property type="match status" value="1"/>
</dbReference>
<feature type="transmembrane region" description="Helical" evidence="6">
    <location>
        <begin position="20"/>
        <end position="38"/>
    </location>
</feature>
<dbReference type="EMBL" id="JMIX01000001">
    <property type="protein sequence ID" value="KEO99262.1"/>
    <property type="molecule type" value="Genomic_DNA"/>
</dbReference>
<evidence type="ECO:0000256" key="6">
    <source>
        <dbReference type="SAM" id="Phobius"/>
    </source>
</evidence>
<comment type="similarity">
    <text evidence="2">Belongs to the autoinducer-2 exporter (AI-2E) (TC 2.A.86) family.</text>
</comment>
<organism evidence="7 8">
    <name type="scientific">Erythrobacter litoralis</name>
    <dbReference type="NCBI Taxonomy" id="39960"/>
    <lineage>
        <taxon>Bacteria</taxon>
        <taxon>Pseudomonadati</taxon>
        <taxon>Pseudomonadota</taxon>
        <taxon>Alphaproteobacteria</taxon>
        <taxon>Sphingomonadales</taxon>
        <taxon>Erythrobacteraceae</taxon>
        <taxon>Erythrobacter/Porphyrobacter group</taxon>
        <taxon>Erythrobacter</taxon>
    </lineage>
</organism>
<evidence type="ECO:0000313" key="8">
    <source>
        <dbReference type="Proteomes" id="UP000027866"/>
    </source>
</evidence>
<keyword evidence="8" id="KW-1185">Reference proteome</keyword>
<feature type="transmembrane region" description="Helical" evidence="6">
    <location>
        <begin position="83"/>
        <end position="104"/>
    </location>
</feature>
<gene>
    <name evidence="7" type="ORF">EH32_00090</name>
</gene>
<reference evidence="7 8" key="1">
    <citation type="submission" date="2014-04" db="EMBL/GenBank/DDBJ databases">
        <title>A comprehensive comparison of genomes of Erythrobacter spp. Strains.</title>
        <authorList>
            <person name="Zheng Q."/>
        </authorList>
    </citation>
    <scope>NUCLEOTIDE SEQUENCE [LARGE SCALE GENOMIC DNA]</scope>
    <source>
        <strain evidence="7 8">DSM 8509</strain>
    </source>
</reference>
<evidence type="ECO:0000256" key="3">
    <source>
        <dbReference type="ARBA" id="ARBA00022692"/>
    </source>
</evidence>
<evidence type="ECO:0000256" key="1">
    <source>
        <dbReference type="ARBA" id="ARBA00004141"/>
    </source>
</evidence>
<feature type="transmembrane region" description="Helical" evidence="6">
    <location>
        <begin position="210"/>
        <end position="230"/>
    </location>
</feature>
<dbReference type="GO" id="GO:0016020">
    <property type="term" value="C:membrane"/>
    <property type="evidence" value="ECO:0007669"/>
    <property type="project" value="UniProtKB-SubCell"/>
</dbReference>
<comment type="subcellular location">
    <subcellularLocation>
        <location evidence="1">Membrane</location>
        <topology evidence="1">Multi-pass membrane protein</topology>
    </subcellularLocation>
</comment>
<proteinExistence type="inferred from homology"/>
<dbReference type="InterPro" id="IPR002549">
    <property type="entry name" value="AI-2E-like"/>
</dbReference>
<comment type="caution">
    <text evidence="7">The sequence shown here is derived from an EMBL/GenBank/DDBJ whole genome shotgun (WGS) entry which is preliminary data.</text>
</comment>
<dbReference type="PATRIC" id="fig|39960.10.peg.2324"/>
<dbReference type="AlphaFoldDB" id="A0A074NN60"/>
<keyword evidence="3 6" id="KW-0812">Transmembrane</keyword>
<feature type="transmembrane region" description="Helical" evidence="6">
    <location>
        <begin position="236"/>
        <end position="267"/>
    </location>
</feature>
<feature type="transmembrane region" description="Helical" evidence="6">
    <location>
        <begin position="148"/>
        <end position="173"/>
    </location>
</feature>
<dbReference type="KEGG" id="elq:Ga0102493_1174"/>
<dbReference type="RefSeq" id="WP_051697442.1">
    <property type="nucleotide sequence ID" value="NZ_CP017057.1"/>
</dbReference>
<dbReference type="Proteomes" id="UP000027866">
    <property type="component" value="Unassembled WGS sequence"/>
</dbReference>
<evidence type="ECO:0000256" key="4">
    <source>
        <dbReference type="ARBA" id="ARBA00022989"/>
    </source>
</evidence>
<name>A0A074NN60_9SPHN</name>
<dbReference type="PANTHER" id="PTHR21716:SF64">
    <property type="entry name" value="AI-2 TRANSPORT PROTEIN TQSA"/>
    <property type="match status" value="1"/>
</dbReference>
<dbReference type="OrthoDB" id="9799225at2"/>
<evidence type="ECO:0000256" key="2">
    <source>
        <dbReference type="ARBA" id="ARBA00009773"/>
    </source>
</evidence>
<evidence type="ECO:0000256" key="5">
    <source>
        <dbReference type="ARBA" id="ARBA00023136"/>
    </source>
</evidence>
<keyword evidence="5 6" id="KW-0472">Membrane</keyword>